<proteinExistence type="evidence at transcript level"/>
<feature type="signal peptide" evidence="1">
    <location>
        <begin position="1"/>
        <end position="19"/>
    </location>
</feature>
<sequence length="68" mass="7771">MQQISLPWMLCKCVEVTLPLTICFLKSGCCLYDIPSLIPLCEANSPLHFTPIFVPRHKKNNFRMCSLS</sequence>
<name>A0A023FZW9_AMBPA</name>
<organism evidence="2">
    <name type="scientific">Amblyomma parvum</name>
    <name type="common">South American tick</name>
    <dbReference type="NCBI Taxonomy" id="251391"/>
    <lineage>
        <taxon>Eukaryota</taxon>
        <taxon>Metazoa</taxon>
        <taxon>Ecdysozoa</taxon>
        <taxon>Arthropoda</taxon>
        <taxon>Chelicerata</taxon>
        <taxon>Arachnida</taxon>
        <taxon>Acari</taxon>
        <taxon>Parasitiformes</taxon>
        <taxon>Ixodida</taxon>
        <taxon>Ixodoidea</taxon>
        <taxon>Ixodidae</taxon>
        <taxon>Amblyomminae</taxon>
        <taxon>Amblyomma</taxon>
    </lineage>
</organism>
<protein>
    <submittedName>
        <fullName evidence="2">Putative secreted protein</fullName>
    </submittedName>
</protein>
<dbReference type="EMBL" id="GBBL01000253">
    <property type="protein sequence ID" value="JAC27067.1"/>
    <property type="molecule type" value="mRNA"/>
</dbReference>
<evidence type="ECO:0000313" key="2">
    <source>
        <dbReference type="EMBL" id="JAC27067.1"/>
    </source>
</evidence>
<feature type="chain" id="PRO_5001517837" evidence="1">
    <location>
        <begin position="20"/>
        <end position="68"/>
    </location>
</feature>
<evidence type="ECO:0000256" key="1">
    <source>
        <dbReference type="SAM" id="SignalP"/>
    </source>
</evidence>
<keyword evidence="1" id="KW-0732">Signal</keyword>
<reference evidence="2" key="1">
    <citation type="submission" date="2014-03" db="EMBL/GenBank/DDBJ databases">
        <title>The sialotranscriptome of Amblyomma triste, Amblyomma parvum and Amblyomma cajennense ticks, uncovered by 454-based RNA-seq.</title>
        <authorList>
            <person name="Garcia G.R."/>
            <person name="Gardinassi L.G."/>
            <person name="Ribeiro J.M."/>
            <person name="Anatrielo E."/>
            <person name="Ferreira B.R."/>
            <person name="Moreira H.N."/>
            <person name="Mafra C."/>
            <person name="Olegario M.M."/>
            <person name="Szabo P.J."/>
            <person name="Miranda-Santos I.K."/>
            <person name="Maruyama S.R."/>
        </authorList>
    </citation>
    <scope>NUCLEOTIDE SEQUENCE</scope>
    <source>
        <strain evidence="2">Araguapaz</strain>
        <tissue evidence="2">Salivary glands</tissue>
    </source>
</reference>
<accession>A0A023FZW9</accession>
<dbReference type="AlphaFoldDB" id="A0A023FZW9"/>